<dbReference type="Pfam" id="PF02543">
    <property type="entry name" value="Carbam_trans_N"/>
    <property type="match status" value="2"/>
</dbReference>
<name>A0A495W7Z1_9PSEU</name>
<evidence type="ECO:0000313" key="4">
    <source>
        <dbReference type="EMBL" id="RKT57782.1"/>
    </source>
</evidence>
<dbReference type="PANTHER" id="PTHR34847">
    <property type="entry name" value="NODULATION PROTEIN U"/>
    <property type="match status" value="1"/>
</dbReference>
<comment type="caution">
    <text evidence="4">The sequence shown here is derived from an EMBL/GenBank/DDBJ whole genome shotgun (WGS) entry which is preliminary data.</text>
</comment>
<dbReference type="AlphaFoldDB" id="A0A495W7Z1"/>
<evidence type="ECO:0000313" key="5">
    <source>
        <dbReference type="Proteomes" id="UP000282084"/>
    </source>
</evidence>
<dbReference type="Gene3D" id="3.30.420.40">
    <property type="match status" value="2"/>
</dbReference>
<dbReference type="InterPro" id="IPR043129">
    <property type="entry name" value="ATPase_NBD"/>
</dbReference>
<dbReference type="SUPFAM" id="SSF53067">
    <property type="entry name" value="Actin-like ATPase domain"/>
    <property type="match status" value="1"/>
</dbReference>
<dbReference type="SUPFAM" id="SSF55821">
    <property type="entry name" value="YrdC/RibB"/>
    <property type="match status" value="1"/>
</dbReference>
<dbReference type="InterPro" id="IPR017945">
    <property type="entry name" value="DHBP_synth_RibB-like_a/b_dom"/>
</dbReference>
<evidence type="ECO:0000256" key="1">
    <source>
        <dbReference type="ARBA" id="ARBA00006129"/>
    </source>
</evidence>
<evidence type="ECO:0000259" key="2">
    <source>
        <dbReference type="Pfam" id="PF02543"/>
    </source>
</evidence>
<keyword evidence="4" id="KW-0808">Transferase</keyword>
<keyword evidence="5" id="KW-1185">Reference proteome</keyword>
<dbReference type="InterPro" id="IPR038152">
    <property type="entry name" value="Carbam_trans_C_sf"/>
</dbReference>
<dbReference type="Gene3D" id="3.90.870.20">
    <property type="entry name" value="Carbamoyltransferase, C-terminal domain"/>
    <property type="match status" value="1"/>
</dbReference>
<dbReference type="CDD" id="cd24098">
    <property type="entry name" value="ASKHA_NBD_TobZ_N"/>
    <property type="match status" value="1"/>
</dbReference>
<dbReference type="GO" id="GO:0016740">
    <property type="term" value="F:transferase activity"/>
    <property type="evidence" value="ECO:0007669"/>
    <property type="project" value="UniProtKB-KW"/>
</dbReference>
<dbReference type="PANTHER" id="PTHR34847:SF1">
    <property type="entry name" value="NODULATION PROTEIN U"/>
    <property type="match status" value="1"/>
</dbReference>
<evidence type="ECO:0000259" key="3">
    <source>
        <dbReference type="Pfam" id="PF16861"/>
    </source>
</evidence>
<dbReference type="EMBL" id="RBXO01000001">
    <property type="protein sequence ID" value="RKT57782.1"/>
    <property type="molecule type" value="Genomic_DNA"/>
</dbReference>
<reference evidence="4 5" key="1">
    <citation type="submission" date="2018-10" db="EMBL/GenBank/DDBJ databases">
        <title>Sequencing the genomes of 1000 actinobacteria strains.</title>
        <authorList>
            <person name="Klenk H.-P."/>
        </authorList>
    </citation>
    <scope>NUCLEOTIDE SEQUENCE [LARGE SCALE GENOMIC DNA]</scope>
    <source>
        <strain evidence="4 5">DSM 43800</strain>
    </source>
</reference>
<dbReference type="Proteomes" id="UP000282084">
    <property type="component" value="Unassembled WGS sequence"/>
</dbReference>
<dbReference type="InterPro" id="IPR051338">
    <property type="entry name" value="NodU/CmcH_Carbamoyltrnsfr"/>
</dbReference>
<feature type="domain" description="Carbamoyltransferase" evidence="2">
    <location>
        <begin position="115"/>
        <end position="334"/>
    </location>
</feature>
<feature type="domain" description="Carbamoyltransferase C-terminal" evidence="3">
    <location>
        <begin position="388"/>
        <end position="552"/>
    </location>
</feature>
<organism evidence="4 5">
    <name type="scientific">Saccharothrix australiensis</name>
    <dbReference type="NCBI Taxonomy" id="2072"/>
    <lineage>
        <taxon>Bacteria</taxon>
        <taxon>Bacillati</taxon>
        <taxon>Actinomycetota</taxon>
        <taxon>Actinomycetes</taxon>
        <taxon>Pseudonocardiales</taxon>
        <taxon>Pseudonocardiaceae</taxon>
        <taxon>Saccharothrix</taxon>
    </lineage>
</organism>
<proteinExistence type="inferred from homology"/>
<feature type="domain" description="Carbamoyltransferase" evidence="2">
    <location>
        <begin position="9"/>
        <end position="82"/>
    </location>
</feature>
<accession>A0A495W7Z1</accession>
<dbReference type="Pfam" id="PF16861">
    <property type="entry name" value="Carbam_trans_C"/>
    <property type="match status" value="1"/>
</dbReference>
<protein>
    <submittedName>
        <fullName evidence="4">Carbamoyltransferase</fullName>
    </submittedName>
</protein>
<dbReference type="InterPro" id="IPR003696">
    <property type="entry name" value="Carbtransf_dom"/>
</dbReference>
<comment type="similarity">
    <text evidence="1">Belongs to the NodU/CmcH family.</text>
</comment>
<gene>
    <name evidence="4" type="ORF">C8E97_6507</name>
</gene>
<sequence length="555" mass="59909">MSSASRWVVGLNHGAHDSSCALLRDGELVVTVEQERLSRRKRAVDQSPADALKFCLDHAGIRLSDVDVVALGSDHDRLAEWLHLEGAERLRVLPFDTPEWLFPDRLFDGERPREVRPVAHHLAHAASAFWPSGYEDCAVLVVDAMGEDTATSIALGEGRDLRIVEDFGVETSLGFFYEAASEFAGLGRNDGGKLMGLASYGRAAHDAALAFEDGTIVWRGVPDATTVGRDLINERSAALQEHFARASFPYAPRREESIMAYADFAASAQRALETTLLALAARARELTGRERLAIAGGVGLNCTANGKLADSGIFDQVYVQPMAHDAGVALGAALVVANETTDLTGRSRMEHAYWGPDLADEDVAKAFANAGIRAEELPYESLLPEVVRLIESGAVVAWGQGRAEVGPRALGARSFLGDPRDRQSLTRLNNAKNREMWRPLAPSVQAEHFHEFFDGSPNPFMIVAAKVRPEVRTRIPAVVHVDGSARPQAVTAEANPVYHALLGEFHRRAGVPVLVNTSLNVAEEPMASSAADILGTFVKSGADAVVIGRHLAVRS</sequence>
<dbReference type="InterPro" id="IPR031730">
    <property type="entry name" value="Carbam_trans_C"/>
</dbReference>